<evidence type="ECO:0000313" key="2">
    <source>
        <dbReference type="Proteomes" id="UP001219957"/>
    </source>
</evidence>
<keyword evidence="2" id="KW-1185">Reference proteome</keyword>
<organism evidence="1 2">
    <name type="scientific">Exiguobacterium profundum</name>
    <dbReference type="NCBI Taxonomy" id="307643"/>
    <lineage>
        <taxon>Bacteria</taxon>
        <taxon>Bacillati</taxon>
        <taxon>Bacillota</taxon>
        <taxon>Bacilli</taxon>
        <taxon>Bacillales</taxon>
        <taxon>Bacillales Family XII. Incertae Sedis</taxon>
        <taxon>Exiguobacterium</taxon>
    </lineage>
</organism>
<dbReference type="EMBL" id="CP109617">
    <property type="protein sequence ID" value="WED56788.1"/>
    <property type="molecule type" value="Genomic_DNA"/>
</dbReference>
<gene>
    <name evidence="1" type="ORF">OE059_10700</name>
</gene>
<reference evidence="1 2" key="1">
    <citation type="submission" date="2022-10" db="EMBL/GenBank/DDBJ databases">
        <title>Complete genome sequence of Exiguobacterium profundum TSS-3 isolated from an extremely saline-alkaline spring located in Ixtapa, Chiapas-Mexico.</title>
        <authorList>
            <person name="Rincon-Rosales R."/>
            <person name="Rogel M.A."/>
            <person name="Rincon-Molina C.I."/>
            <person name="Guerrero G."/>
            <person name="Manzano-Gomez L.A."/>
            <person name="Lopez-Lopez A."/>
            <person name="Rincon Molina F.A."/>
            <person name="Martinez-Romero E."/>
        </authorList>
    </citation>
    <scope>NUCLEOTIDE SEQUENCE [LARGE SCALE GENOMIC DNA]</scope>
    <source>
        <strain evidence="1 2">TSS-3</strain>
    </source>
</reference>
<evidence type="ECO:0000313" key="1">
    <source>
        <dbReference type="EMBL" id="WED56788.1"/>
    </source>
</evidence>
<proteinExistence type="predicted"/>
<protein>
    <submittedName>
        <fullName evidence="1">Transposase</fullName>
    </submittedName>
</protein>
<accession>A0ABY8B6J2</accession>
<sequence>MAKKHEKMANQRKDFLHKLSRRIVDKNQVIMARIMTVT</sequence>
<name>A0ABY8B6J2_9BACL</name>
<dbReference type="Proteomes" id="UP001219957">
    <property type="component" value="Chromosome"/>
</dbReference>